<dbReference type="Proteomes" id="UP001601303">
    <property type="component" value="Unassembled WGS sequence"/>
</dbReference>
<keyword evidence="1" id="KW-0812">Transmembrane</keyword>
<protein>
    <recommendedName>
        <fullName evidence="4">Histidine kinase</fullName>
    </recommendedName>
</protein>
<proteinExistence type="predicted"/>
<feature type="transmembrane region" description="Helical" evidence="1">
    <location>
        <begin position="34"/>
        <end position="57"/>
    </location>
</feature>
<feature type="transmembrane region" description="Helical" evidence="1">
    <location>
        <begin position="90"/>
        <end position="111"/>
    </location>
</feature>
<evidence type="ECO:0000256" key="1">
    <source>
        <dbReference type="SAM" id="Phobius"/>
    </source>
</evidence>
<accession>A0ABW6MKB2</accession>
<comment type="caution">
    <text evidence="2">The sequence shown here is derived from an EMBL/GenBank/DDBJ whole genome shotgun (WGS) entry which is preliminary data.</text>
</comment>
<sequence length="167" mass="18047">MGSVRHVQVRDTGAVRMWRIAREPFTATTWRRTAYAVLALPVGLACVPLSLLGAPTARWQRGLVRRFLDVDISGTAWGGGLPHALLATPLNLLTTFITVYGWAIVPMNLGWPLRAGSDYSGAWGGPTFAGAWAFHAILGGIGFLLLMPWVVRGLTAVQVRVARSLLS</sequence>
<keyword evidence="1" id="KW-1133">Transmembrane helix</keyword>
<keyword evidence="3" id="KW-1185">Reference proteome</keyword>
<feature type="transmembrane region" description="Helical" evidence="1">
    <location>
        <begin position="131"/>
        <end position="151"/>
    </location>
</feature>
<evidence type="ECO:0000313" key="2">
    <source>
        <dbReference type="EMBL" id="MFE9606556.1"/>
    </source>
</evidence>
<evidence type="ECO:0000313" key="3">
    <source>
        <dbReference type="Proteomes" id="UP001601303"/>
    </source>
</evidence>
<organism evidence="2 3">
    <name type="scientific">Streptomyces hokutonensis</name>
    <dbReference type="NCBI Taxonomy" id="1306990"/>
    <lineage>
        <taxon>Bacteria</taxon>
        <taxon>Bacillati</taxon>
        <taxon>Actinomycetota</taxon>
        <taxon>Actinomycetes</taxon>
        <taxon>Kitasatosporales</taxon>
        <taxon>Streptomycetaceae</taxon>
        <taxon>Streptomyces</taxon>
    </lineage>
</organism>
<name>A0ABW6MKB2_9ACTN</name>
<evidence type="ECO:0008006" key="4">
    <source>
        <dbReference type="Google" id="ProtNLM"/>
    </source>
</evidence>
<dbReference type="RefSeq" id="WP_388115193.1">
    <property type="nucleotide sequence ID" value="NZ_JBIAHM010000029.1"/>
</dbReference>
<reference evidence="2 3" key="1">
    <citation type="submission" date="2024-10" db="EMBL/GenBank/DDBJ databases">
        <title>The Natural Products Discovery Center: Release of the First 8490 Sequenced Strains for Exploring Actinobacteria Biosynthetic Diversity.</title>
        <authorList>
            <person name="Kalkreuter E."/>
            <person name="Kautsar S.A."/>
            <person name="Yang D."/>
            <person name="Bader C.D."/>
            <person name="Teijaro C.N."/>
            <person name="Fluegel L."/>
            <person name="Davis C.M."/>
            <person name="Simpson J.R."/>
            <person name="Lauterbach L."/>
            <person name="Steele A.D."/>
            <person name="Gui C."/>
            <person name="Meng S."/>
            <person name="Li G."/>
            <person name="Viehrig K."/>
            <person name="Ye F."/>
            <person name="Su P."/>
            <person name="Kiefer A.F."/>
            <person name="Nichols A."/>
            <person name="Cepeda A.J."/>
            <person name="Yan W."/>
            <person name="Fan B."/>
            <person name="Jiang Y."/>
            <person name="Adhikari A."/>
            <person name="Zheng C.-J."/>
            <person name="Schuster L."/>
            <person name="Cowan T.M."/>
            <person name="Smanski M.J."/>
            <person name="Chevrette M.G."/>
            <person name="De Carvalho L.P.S."/>
            <person name="Shen B."/>
        </authorList>
    </citation>
    <scope>NUCLEOTIDE SEQUENCE [LARGE SCALE GENOMIC DNA]</scope>
    <source>
        <strain evidence="2 3">NPDC006488</strain>
    </source>
</reference>
<keyword evidence="1" id="KW-0472">Membrane</keyword>
<gene>
    <name evidence="2" type="ORF">ACFYNQ_49460</name>
</gene>
<dbReference type="EMBL" id="JBIAHM010000029">
    <property type="protein sequence ID" value="MFE9606556.1"/>
    <property type="molecule type" value="Genomic_DNA"/>
</dbReference>